<comment type="caution">
    <text evidence="1">The sequence shown here is derived from an EMBL/GenBank/DDBJ whole genome shotgun (WGS) entry which is preliminary data.</text>
</comment>
<dbReference type="EMBL" id="JAYKXN010000005">
    <property type="protein sequence ID" value="KAK7285046.1"/>
    <property type="molecule type" value="Genomic_DNA"/>
</dbReference>
<gene>
    <name evidence="1" type="ORF">RJT34_19803</name>
</gene>
<keyword evidence="2" id="KW-1185">Reference proteome</keyword>
<evidence type="ECO:0000313" key="2">
    <source>
        <dbReference type="Proteomes" id="UP001359559"/>
    </source>
</evidence>
<name>A0AAN9IS06_CLITE</name>
<protein>
    <submittedName>
        <fullName evidence="1">Uncharacterized protein</fullName>
    </submittedName>
</protein>
<evidence type="ECO:0000313" key="1">
    <source>
        <dbReference type="EMBL" id="KAK7285046.1"/>
    </source>
</evidence>
<dbReference type="AlphaFoldDB" id="A0AAN9IS06"/>
<dbReference type="Proteomes" id="UP001359559">
    <property type="component" value="Unassembled WGS sequence"/>
</dbReference>
<accession>A0AAN9IS06</accession>
<reference evidence="1 2" key="1">
    <citation type="submission" date="2024-01" db="EMBL/GenBank/DDBJ databases">
        <title>The genomes of 5 underutilized Papilionoideae crops provide insights into root nodulation and disease resistance.</title>
        <authorList>
            <person name="Yuan L."/>
        </authorList>
    </citation>
    <scope>NUCLEOTIDE SEQUENCE [LARGE SCALE GENOMIC DNA]</scope>
    <source>
        <strain evidence="1">LY-2023</strain>
        <tissue evidence="1">Leaf</tissue>
    </source>
</reference>
<dbReference type="Pfam" id="PF05910">
    <property type="entry name" value="DUF868"/>
    <property type="match status" value="1"/>
</dbReference>
<dbReference type="InterPro" id="IPR008586">
    <property type="entry name" value="DUF868_pln"/>
</dbReference>
<organism evidence="1 2">
    <name type="scientific">Clitoria ternatea</name>
    <name type="common">Butterfly pea</name>
    <dbReference type="NCBI Taxonomy" id="43366"/>
    <lineage>
        <taxon>Eukaryota</taxon>
        <taxon>Viridiplantae</taxon>
        <taxon>Streptophyta</taxon>
        <taxon>Embryophyta</taxon>
        <taxon>Tracheophyta</taxon>
        <taxon>Spermatophyta</taxon>
        <taxon>Magnoliopsida</taxon>
        <taxon>eudicotyledons</taxon>
        <taxon>Gunneridae</taxon>
        <taxon>Pentapetalae</taxon>
        <taxon>rosids</taxon>
        <taxon>fabids</taxon>
        <taxon>Fabales</taxon>
        <taxon>Fabaceae</taxon>
        <taxon>Papilionoideae</taxon>
        <taxon>50 kb inversion clade</taxon>
        <taxon>NPAAA clade</taxon>
        <taxon>indigoferoid/millettioid clade</taxon>
        <taxon>Phaseoleae</taxon>
        <taxon>Clitoria</taxon>
    </lineage>
</organism>
<proteinExistence type="predicted"/>
<sequence>MRYSLEKDEKQRKWETRKMLGLGKSREEGVGIGASSYMIIVTWSKNLVREKLQFWINFSRVIVDGQMILLLGDLKKEAFKKTNAIPLASSVVLVSMKEHISCMAFWCISC</sequence>